<feature type="domain" description="Protein kinase" evidence="1">
    <location>
        <begin position="45"/>
        <end position="270"/>
    </location>
</feature>
<dbReference type="InterPro" id="IPR011009">
    <property type="entry name" value="Kinase-like_dom_sf"/>
</dbReference>
<dbReference type="VEuPathDB" id="FungiDB:RhiirFUN_007010"/>
<organism evidence="2">
    <name type="scientific">Rhizophagus irregularis (strain DAOM 181602 / DAOM 197198 / MUCL 43194)</name>
    <name type="common">Arbuscular mycorrhizal fungus</name>
    <name type="synonym">Glomus intraradices</name>
    <dbReference type="NCBI Taxonomy" id="747089"/>
    <lineage>
        <taxon>Eukaryota</taxon>
        <taxon>Fungi</taxon>
        <taxon>Fungi incertae sedis</taxon>
        <taxon>Mucoromycota</taxon>
        <taxon>Glomeromycotina</taxon>
        <taxon>Glomeromycetes</taxon>
        <taxon>Glomerales</taxon>
        <taxon>Glomeraceae</taxon>
        <taxon>Rhizophagus</taxon>
    </lineage>
</organism>
<gene>
    <name evidence="2" type="ORF">GLOINDRAFT_25107</name>
</gene>
<dbReference type="GO" id="GO:0005524">
    <property type="term" value="F:ATP binding"/>
    <property type="evidence" value="ECO:0007669"/>
    <property type="project" value="InterPro"/>
</dbReference>
<dbReference type="Gene3D" id="1.10.10.1010">
    <property type="entry name" value="Intein homing endonuclease, domain IV"/>
    <property type="match status" value="1"/>
</dbReference>
<protein>
    <recommendedName>
        <fullName evidence="1">Protein kinase domain-containing protein</fullName>
    </recommendedName>
</protein>
<accession>U9UFA8</accession>
<dbReference type="InterPro" id="IPR000719">
    <property type="entry name" value="Prot_kinase_dom"/>
</dbReference>
<name>U9UFA8_RHIID</name>
<proteinExistence type="predicted"/>
<dbReference type="PROSITE" id="PS50011">
    <property type="entry name" value="PROTEIN_KINASE_DOM"/>
    <property type="match status" value="1"/>
</dbReference>
<dbReference type="HOGENOM" id="CLU_000288_7_34_1"/>
<dbReference type="PANTHER" id="PTHR24361">
    <property type="entry name" value="MITOGEN-ACTIVATED KINASE KINASE KINASE"/>
    <property type="match status" value="1"/>
</dbReference>
<reference evidence="2" key="1">
    <citation type="submission" date="2013-07" db="EMBL/GenBank/DDBJ databases">
        <title>The genome of an arbuscular mycorrhizal fungus provides insights into the evolution of the oldest plant symbiosis.</title>
        <authorList>
            <consortium name="DOE Joint Genome Institute"/>
            <person name="Tisserant E."/>
            <person name="Malbreil M."/>
            <person name="Kuo A."/>
            <person name="Kohler A."/>
            <person name="Symeonidi A."/>
            <person name="Balestrini R."/>
            <person name="Charron P."/>
            <person name="Duensing N."/>
            <person name="Frei-dit-Frey N."/>
            <person name="Gianinazzi-Pearson V."/>
            <person name="Gilbert B."/>
            <person name="Handa Y."/>
            <person name="Hijri M."/>
            <person name="Kaul R."/>
            <person name="Kawaguchi M."/>
            <person name="Krajinski F."/>
            <person name="Lammers P."/>
            <person name="Lapierre D."/>
            <person name="Masclaux F.G."/>
            <person name="Murat C."/>
            <person name="Morin E."/>
            <person name="Ndikumana S."/>
            <person name="Pagni M."/>
            <person name="Petitpierre D."/>
            <person name="Requena N."/>
            <person name="Rosikiewicz P."/>
            <person name="Riley R."/>
            <person name="Saito K."/>
            <person name="San Clemente H."/>
            <person name="Shapiro H."/>
            <person name="van Tuinen D."/>
            <person name="Becard G."/>
            <person name="Bonfante P."/>
            <person name="Paszkowski U."/>
            <person name="Shachar-Hill Y."/>
            <person name="Young J.P."/>
            <person name="Sanders I.R."/>
            <person name="Henrissat B."/>
            <person name="Rensing S.A."/>
            <person name="Grigoriev I.V."/>
            <person name="Corradi N."/>
            <person name="Roux C."/>
            <person name="Martin F."/>
        </authorList>
    </citation>
    <scope>NUCLEOTIDE SEQUENCE</scope>
    <source>
        <strain evidence="2">DAOM 197198</strain>
    </source>
</reference>
<evidence type="ECO:0000313" key="2">
    <source>
        <dbReference type="EMBL" id="ESA14291.1"/>
    </source>
</evidence>
<dbReference type="GO" id="GO:0004674">
    <property type="term" value="F:protein serine/threonine kinase activity"/>
    <property type="evidence" value="ECO:0007669"/>
    <property type="project" value="TreeGrafter"/>
</dbReference>
<dbReference type="EMBL" id="KI283048">
    <property type="protein sequence ID" value="ESA14291.1"/>
    <property type="molecule type" value="Genomic_DNA"/>
</dbReference>
<feature type="non-terminal residue" evidence="2">
    <location>
        <position position="270"/>
    </location>
</feature>
<dbReference type="Pfam" id="PF07714">
    <property type="entry name" value="PK_Tyr_Ser-Thr"/>
    <property type="match status" value="1"/>
</dbReference>
<evidence type="ECO:0000259" key="1">
    <source>
        <dbReference type="PROSITE" id="PS50011"/>
    </source>
</evidence>
<sequence length="270" mass="31297">MCKGICQSEKSLFIPQSGNKVVDDFIRSTLTDRQRKMEFVPYDRFKDTKLIAEGGFSKIYNTTWIDGPISDWDDKIKMYKRLGETIVVLKELNNSKNATPKDLNELNIFHSLMSLNSLLKKDEDKYINTYYGITQHPVTQNFMIIMEYHKLGDLTHYIAKNFFNISWYDKLIILYNIIYGLKNIHDANIIHKDYHSGNIFLDKNTYSEDIFIKKIKKDESNIKAITGDLGLSAIEPSDDDEVYGIIPFVAPEIYQGAKYTRASDIYSFGM</sequence>
<dbReference type="Gene3D" id="1.10.510.10">
    <property type="entry name" value="Transferase(Phosphotransferase) domain 1"/>
    <property type="match status" value="1"/>
</dbReference>
<dbReference type="AlphaFoldDB" id="U9UFA8"/>
<dbReference type="GO" id="GO:0005737">
    <property type="term" value="C:cytoplasm"/>
    <property type="evidence" value="ECO:0007669"/>
    <property type="project" value="TreeGrafter"/>
</dbReference>
<dbReference type="InterPro" id="IPR053235">
    <property type="entry name" value="Ser_Thr_kinase"/>
</dbReference>
<dbReference type="SUPFAM" id="SSF56112">
    <property type="entry name" value="Protein kinase-like (PK-like)"/>
    <property type="match status" value="1"/>
</dbReference>
<dbReference type="eggNOG" id="KOG1187">
    <property type="taxonomic scope" value="Eukaryota"/>
</dbReference>
<dbReference type="InterPro" id="IPR001245">
    <property type="entry name" value="Ser-Thr/Tyr_kinase_cat_dom"/>
</dbReference>